<dbReference type="WBParaSite" id="PS1159_v2.g21016.t1">
    <property type="protein sequence ID" value="PS1159_v2.g21016.t1"/>
    <property type="gene ID" value="PS1159_v2.g21016"/>
</dbReference>
<accession>A0AC35FUM8</accession>
<name>A0AC35FUM8_9BILA</name>
<dbReference type="Proteomes" id="UP000887580">
    <property type="component" value="Unplaced"/>
</dbReference>
<protein>
    <submittedName>
        <fullName evidence="2">UBC core domain-containing protein</fullName>
    </submittedName>
</protein>
<proteinExistence type="predicted"/>
<evidence type="ECO:0000313" key="1">
    <source>
        <dbReference type="Proteomes" id="UP000887580"/>
    </source>
</evidence>
<evidence type="ECO:0000313" key="2">
    <source>
        <dbReference type="WBParaSite" id="PS1159_v2.g21016.t1"/>
    </source>
</evidence>
<organism evidence="1 2">
    <name type="scientific">Panagrolaimus sp. PS1159</name>
    <dbReference type="NCBI Taxonomy" id="55785"/>
    <lineage>
        <taxon>Eukaryota</taxon>
        <taxon>Metazoa</taxon>
        <taxon>Ecdysozoa</taxon>
        <taxon>Nematoda</taxon>
        <taxon>Chromadorea</taxon>
        <taxon>Rhabditida</taxon>
        <taxon>Tylenchina</taxon>
        <taxon>Panagrolaimomorpha</taxon>
        <taxon>Panagrolaimoidea</taxon>
        <taxon>Panagrolaimidae</taxon>
        <taxon>Panagrolaimus</taxon>
    </lineage>
</organism>
<reference evidence="2" key="1">
    <citation type="submission" date="2022-11" db="UniProtKB">
        <authorList>
            <consortium name="WormBaseParasite"/>
        </authorList>
    </citation>
    <scope>IDENTIFICATION</scope>
</reference>
<sequence length="245" mass="28111">MDRPRPPNFGASPFYNVSLFINPEMAVHHQRIRPSQDILFGNEQQTQQQQQPQHLNRLHQSAPLPSLPRPNIKTILSGGIKEYSEKNSVTNPFFAAKRVMNDLTELEEKPLAGIYVGPANDHILKLMAVIEGPADTVYEGGTFFVDIIIPKSYPFEPPQLIFRTRIYHPNINSNGAICLSTILNEWKPEMTLFNVFEALISLLYIYDLEEPLIPSIAKLFKEDPKEFERIARLWTQRYSICTFKA</sequence>